<proteinExistence type="predicted"/>
<accession>A0A9D2L563</accession>
<evidence type="ECO:0000313" key="2">
    <source>
        <dbReference type="Proteomes" id="UP000824259"/>
    </source>
</evidence>
<protein>
    <submittedName>
        <fullName evidence="1">TIGR02757 family protein</fullName>
    </submittedName>
</protein>
<evidence type="ECO:0000313" key="1">
    <source>
        <dbReference type="EMBL" id="HJA99489.1"/>
    </source>
</evidence>
<reference evidence="1" key="1">
    <citation type="journal article" date="2021" name="PeerJ">
        <title>Extensive microbial diversity within the chicken gut microbiome revealed by metagenomics and culture.</title>
        <authorList>
            <person name="Gilroy R."/>
            <person name="Ravi A."/>
            <person name="Getino M."/>
            <person name="Pursley I."/>
            <person name="Horton D.L."/>
            <person name="Alikhan N.F."/>
            <person name="Baker D."/>
            <person name="Gharbi K."/>
            <person name="Hall N."/>
            <person name="Watson M."/>
            <person name="Adriaenssens E.M."/>
            <person name="Foster-Nyarko E."/>
            <person name="Jarju S."/>
            <person name="Secka A."/>
            <person name="Antonio M."/>
            <person name="Oren A."/>
            <person name="Chaudhuri R.R."/>
            <person name="La Ragione R."/>
            <person name="Hildebrand F."/>
            <person name="Pallen M.J."/>
        </authorList>
    </citation>
    <scope>NUCLEOTIDE SEQUENCE</scope>
    <source>
        <strain evidence="1">CHK169-11906</strain>
    </source>
</reference>
<dbReference type="InterPro" id="IPR014127">
    <property type="entry name" value="CHP02757"/>
</dbReference>
<dbReference type="Pfam" id="PF09674">
    <property type="entry name" value="DUF2400"/>
    <property type="match status" value="1"/>
</dbReference>
<dbReference type="NCBIfam" id="TIGR02757">
    <property type="entry name" value="TIGR02757 family protein"/>
    <property type="match status" value="1"/>
</dbReference>
<name>A0A9D2L563_9BACT</name>
<dbReference type="Proteomes" id="UP000824259">
    <property type="component" value="Unassembled WGS sequence"/>
</dbReference>
<dbReference type="AlphaFoldDB" id="A0A9D2L563"/>
<organism evidence="1 2">
    <name type="scientific">Candidatus Alistipes avicola</name>
    <dbReference type="NCBI Taxonomy" id="2838432"/>
    <lineage>
        <taxon>Bacteria</taxon>
        <taxon>Pseudomonadati</taxon>
        <taxon>Bacteroidota</taxon>
        <taxon>Bacteroidia</taxon>
        <taxon>Bacteroidales</taxon>
        <taxon>Rikenellaceae</taxon>
        <taxon>Alistipes</taxon>
    </lineage>
</organism>
<comment type="caution">
    <text evidence="1">The sequence shown here is derived from an EMBL/GenBank/DDBJ whole genome shotgun (WGS) entry which is preliminary data.</text>
</comment>
<reference evidence="1" key="2">
    <citation type="submission" date="2021-04" db="EMBL/GenBank/DDBJ databases">
        <authorList>
            <person name="Gilroy R."/>
        </authorList>
    </citation>
    <scope>NUCLEOTIDE SEQUENCE</scope>
    <source>
        <strain evidence="1">CHK169-11906</strain>
    </source>
</reference>
<dbReference type="EMBL" id="DWYR01000025">
    <property type="protein sequence ID" value="HJA99489.1"/>
    <property type="molecule type" value="Genomic_DNA"/>
</dbReference>
<sequence length="261" mass="29935">MTEEALRELLETLYDRFNRTEFIAPDPISVPHRFEGQEDREIAGFLAATIAWGNRKSIVHNACRMMRYMDDAPADFVRYASEEELRSLQGCVHRTFNGEDLIAFVRSLRSIVERYGSLGGFFESRYAATGSIPTVLSEFRKEFLSVPHPTHCEKHLPSIDKGASCKRLNMFLRWMVRRDDRGVDFGLWRSIPMSALYLPLDVHSGAVGRTLGLLSRRQNDWRAVVEITESLRRFDPEDPVRYDYALFGAGMEGFLKDSSVV</sequence>
<gene>
    <name evidence="1" type="ORF">H9779_07835</name>
</gene>